<protein>
    <submittedName>
        <fullName evidence="1">Membrane-associated guanylate kinase</fullName>
    </submittedName>
</protein>
<gene>
    <name evidence="1" type="primary">MAGI2.5</name>
    <name evidence="1" type="ORF">GBF38_013002</name>
</gene>
<proteinExistence type="predicted"/>
<sequence length="217" mass="24896">MCKLRGGAENGEFAYIGQVEEDVVVYQSGKLNEGELLLEVENLSISGLPLYDIHTVIKNCKGPVRLKTVRQEKRPSPPVFCGEDLLQVDHEELQVADIINKKKFTTELQAEKNNKQQADTLRTDLGKELEQKKPLQTTYEELQEAQKLNQEEFSAELDTEKEKNKILKQDLDKIHTSHCKISQRCETDVIMVIQQADTLQHEIHNLRITILQQNAFE</sequence>
<evidence type="ECO:0000313" key="1">
    <source>
        <dbReference type="EMBL" id="KAG8007461.1"/>
    </source>
</evidence>
<name>A0ACB7F343_NIBAL</name>
<keyword evidence="1" id="KW-0808">Transferase</keyword>
<dbReference type="Proteomes" id="UP000805704">
    <property type="component" value="Chromosome 2"/>
</dbReference>
<organism evidence="1 2">
    <name type="scientific">Nibea albiflora</name>
    <name type="common">Yellow drum</name>
    <name type="synonym">Corvina albiflora</name>
    <dbReference type="NCBI Taxonomy" id="240163"/>
    <lineage>
        <taxon>Eukaryota</taxon>
        <taxon>Metazoa</taxon>
        <taxon>Chordata</taxon>
        <taxon>Craniata</taxon>
        <taxon>Vertebrata</taxon>
        <taxon>Euteleostomi</taxon>
        <taxon>Actinopterygii</taxon>
        <taxon>Neopterygii</taxon>
        <taxon>Teleostei</taxon>
        <taxon>Neoteleostei</taxon>
        <taxon>Acanthomorphata</taxon>
        <taxon>Eupercaria</taxon>
        <taxon>Sciaenidae</taxon>
        <taxon>Nibea</taxon>
    </lineage>
</organism>
<keyword evidence="2" id="KW-1185">Reference proteome</keyword>
<reference evidence="1" key="1">
    <citation type="submission" date="2020-04" db="EMBL/GenBank/DDBJ databases">
        <title>A chromosome-scale assembly and high-density genetic map of the yellow drum (Nibea albiflora) genome.</title>
        <authorList>
            <person name="Xu D."/>
            <person name="Zhang W."/>
            <person name="Chen R."/>
            <person name="Tan P."/>
            <person name="Wang L."/>
            <person name="Song H."/>
            <person name="Tian L."/>
            <person name="Zhu Q."/>
            <person name="Wang B."/>
        </authorList>
    </citation>
    <scope>NUCLEOTIDE SEQUENCE</scope>
    <source>
        <strain evidence="1">ZJHYS-2018</strain>
    </source>
</reference>
<accession>A0ACB7F343</accession>
<evidence type="ECO:0000313" key="2">
    <source>
        <dbReference type="Proteomes" id="UP000805704"/>
    </source>
</evidence>
<comment type="caution">
    <text evidence="1">The sequence shown here is derived from an EMBL/GenBank/DDBJ whole genome shotgun (WGS) entry which is preliminary data.</text>
</comment>
<keyword evidence="1" id="KW-0418">Kinase</keyword>
<dbReference type="EMBL" id="CM024790">
    <property type="protein sequence ID" value="KAG8007461.1"/>
    <property type="molecule type" value="Genomic_DNA"/>
</dbReference>